<dbReference type="PROSITE" id="PS50088">
    <property type="entry name" value="ANK_REPEAT"/>
    <property type="match status" value="2"/>
</dbReference>
<evidence type="ECO:0000256" key="2">
    <source>
        <dbReference type="ARBA" id="ARBA00023043"/>
    </source>
</evidence>
<dbReference type="eggNOG" id="KOG4177">
    <property type="taxonomic scope" value="Eukaryota"/>
</dbReference>
<evidence type="ECO:0000256" key="4">
    <source>
        <dbReference type="SAM" id="MobiDB-lite"/>
    </source>
</evidence>
<dbReference type="InParanoid" id="M4C141"/>
<feature type="repeat" description="ANK" evidence="3">
    <location>
        <begin position="93"/>
        <end position="126"/>
    </location>
</feature>
<dbReference type="InterPro" id="IPR002110">
    <property type="entry name" value="Ankyrin_rpt"/>
</dbReference>
<dbReference type="OMA" id="VNCATNT"/>
<keyword evidence="1" id="KW-0677">Repeat</keyword>
<dbReference type="PANTHER" id="PTHR24126">
    <property type="entry name" value="ANKYRIN REPEAT, PH AND SEC7 DOMAIN CONTAINING PROTEIN SECG-RELATED"/>
    <property type="match status" value="1"/>
</dbReference>
<dbReference type="SMART" id="SM00248">
    <property type="entry name" value="ANK"/>
    <property type="match status" value="3"/>
</dbReference>
<dbReference type="HOGENOM" id="CLU_453082_0_0_1"/>
<proteinExistence type="predicted"/>
<dbReference type="STRING" id="559515.M4C141"/>
<dbReference type="VEuPathDB" id="FungiDB:HpaG812770"/>
<feature type="region of interest" description="Disordered" evidence="4">
    <location>
        <begin position="420"/>
        <end position="445"/>
    </location>
</feature>
<name>M4C141_HYAAE</name>
<reference evidence="5" key="2">
    <citation type="submission" date="2015-06" db="UniProtKB">
        <authorList>
            <consortium name="EnsemblProtists"/>
        </authorList>
    </citation>
    <scope>IDENTIFICATION</scope>
    <source>
        <strain evidence="5">Emoy2</strain>
    </source>
</reference>
<evidence type="ECO:0000256" key="1">
    <source>
        <dbReference type="ARBA" id="ARBA00022737"/>
    </source>
</evidence>
<dbReference type="EMBL" id="JH598089">
    <property type="status" value="NOT_ANNOTATED_CDS"/>
    <property type="molecule type" value="Genomic_DNA"/>
</dbReference>
<evidence type="ECO:0000313" key="6">
    <source>
        <dbReference type="Proteomes" id="UP000011713"/>
    </source>
</evidence>
<dbReference type="PROSITE" id="PS50297">
    <property type="entry name" value="ANK_REP_REGION"/>
    <property type="match status" value="1"/>
</dbReference>
<dbReference type="InterPro" id="IPR036770">
    <property type="entry name" value="Ankyrin_rpt-contain_sf"/>
</dbReference>
<reference evidence="6" key="1">
    <citation type="journal article" date="2010" name="Science">
        <title>Signatures of adaptation to obligate biotrophy in the Hyaloperonospora arabidopsidis genome.</title>
        <authorList>
            <person name="Baxter L."/>
            <person name="Tripathy S."/>
            <person name="Ishaque N."/>
            <person name="Boot N."/>
            <person name="Cabral A."/>
            <person name="Kemen E."/>
            <person name="Thines M."/>
            <person name="Ah-Fong A."/>
            <person name="Anderson R."/>
            <person name="Badejoko W."/>
            <person name="Bittner-Eddy P."/>
            <person name="Boore J.L."/>
            <person name="Chibucos M.C."/>
            <person name="Coates M."/>
            <person name="Dehal P."/>
            <person name="Delehaunty K."/>
            <person name="Dong S."/>
            <person name="Downton P."/>
            <person name="Dumas B."/>
            <person name="Fabro G."/>
            <person name="Fronick C."/>
            <person name="Fuerstenberg S.I."/>
            <person name="Fulton L."/>
            <person name="Gaulin E."/>
            <person name="Govers F."/>
            <person name="Hughes L."/>
            <person name="Humphray S."/>
            <person name="Jiang R.H."/>
            <person name="Judelson H."/>
            <person name="Kamoun S."/>
            <person name="Kyung K."/>
            <person name="Meijer H."/>
            <person name="Minx P."/>
            <person name="Morris P."/>
            <person name="Nelson J."/>
            <person name="Phuntumart V."/>
            <person name="Qutob D."/>
            <person name="Rehmany A."/>
            <person name="Rougon-Cardoso A."/>
            <person name="Ryden P."/>
            <person name="Torto-Alalibo T."/>
            <person name="Studholme D."/>
            <person name="Wang Y."/>
            <person name="Win J."/>
            <person name="Wood J."/>
            <person name="Clifton S.W."/>
            <person name="Rogers J."/>
            <person name="Van den Ackerveken G."/>
            <person name="Jones J.D."/>
            <person name="McDowell J.M."/>
            <person name="Beynon J."/>
            <person name="Tyler B.M."/>
        </authorList>
    </citation>
    <scope>NUCLEOTIDE SEQUENCE [LARGE SCALE GENOMIC DNA]</scope>
    <source>
        <strain evidence="6">Emoy2</strain>
    </source>
</reference>
<sequence length="527" mass="57474">MEKAQAFAHRVVEFADYAQCVKFFLEKDIEFDRPNDSGWTVLMSVCACGGSLIWWWCHRYLDLGDAFELLGRDDLVGFCMDRTTALECATTTNRTTVLHLSAMSKNNVRAVELLLEMGASSSIVNSSGMTALMCAARVGYDPRSGAANIEERMEQSARIVDILLANGADANVVEKVEGNTALHLAVQSANSSAVESLLANARYLDIAVQNEAKDTALDLCKRMSGLASVQMEDLLSEKWTQYEKAAAERSAKMEQELLCLALADAAGESAAVVQSRTKKNKTKAKSLTSILSSVSATAQELEDWTPRVMPESPLLETASKETALQLHSARVDESFGDDDGTWQCVATKKSRRKEVMNGKAEARPPMHQSKSRPRKSIPTTDMTSTKNLQTFLESTTVPVEQASSDHTEVPVIASIAGKASLASQPASRTTKASTAASEDASQESTSNISYDMMNRSFHRTFPVAAELGINVEKFLIASSISGHELETNGSLSISQVEALQESHWRAYHYLNEKKVRVAPMLCSEGCI</sequence>
<dbReference type="PANTHER" id="PTHR24126:SF14">
    <property type="entry name" value="ANK_REP_REGION DOMAIN-CONTAINING PROTEIN"/>
    <property type="match status" value="1"/>
</dbReference>
<evidence type="ECO:0000256" key="3">
    <source>
        <dbReference type="PROSITE-ProRule" id="PRU00023"/>
    </source>
</evidence>
<dbReference type="Proteomes" id="UP000011713">
    <property type="component" value="Unassembled WGS sequence"/>
</dbReference>
<dbReference type="Gene3D" id="1.25.40.20">
    <property type="entry name" value="Ankyrin repeat-containing domain"/>
    <property type="match status" value="1"/>
</dbReference>
<protein>
    <submittedName>
        <fullName evidence="5">Uncharacterized protein</fullName>
    </submittedName>
</protein>
<evidence type="ECO:0000313" key="5">
    <source>
        <dbReference type="EnsemblProtists" id="HpaP812770"/>
    </source>
</evidence>
<feature type="region of interest" description="Disordered" evidence="4">
    <location>
        <begin position="349"/>
        <end position="384"/>
    </location>
</feature>
<dbReference type="SUPFAM" id="SSF48403">
    <property type="entry name" value="Ankyrin repeat"/>
    <property type="match status" value="1"/>
</dbReference>
<dbReference type="Pfam" id="PF12796">
    <property type="entry name" value="Ank_2"/>
    <property type="match status" value="2"/>
</dbReference>
<organism evidence="5 6">
    <name type="scientific">Hyaloperonospora arabidopsidis (strain Emoy2)</name>
    <name type="common">Downy mildew agent</name>
    <name type="synonym">Peronospora arabidopsidis</name>
    <dbReference type="NCBI Taxonomy" id="559515"/>
    <lineage>
        <taxon>Eukaryota</taxon>
        <taxon>Sar</taxon>
        <taxon>Stramenopiles</taxon>
        <taxon>Oomycota</taxon>
        <taxon>Peronosporomycetes</taxon>
        <taxon>Peronosporales</taxon>
        <taxon>Peronosporaceae</taxon>
        <taxon>Hyaloperonospora</taxon>
    </lineage>
</organism>
<dbReference type="EnsemblProtists" id="HpaT812770">
    <property type="protein sequence ID" value="HpaP812770"/>
    <property type="gene ID" value="HpaG812770"/>
</dbReference>
<feature type="compositionally biased region" description="Low complexity" evidence="4">
    <location>
        <begin position="426"/>
        <end position="437"/>
    </location>
</feature>
<keyword evidence="2 3" id="KW-0040">ANK repeat</keyword>
<feature type="repeat" description="ANK" evidence="3">
    <location>
        <begin position="177"/>
        <end position="209"/>
    </location>
</feature>
<feature type="compositionally biased region" description="Basic and acidic residues" evidence="4">
    <location>
        <begin position="353"/>
        <end position="364"/>
    </location>
</feature>
<dbReference type="AlphaFoldDB" id="M4C141"/>
<accession>M4C141</accession>
<keyword evidence="6" id="KW-1185">Reference proteome</keyword>